<dbReference type="OrthoDB" id="2575953at2"/>
<dbReference type="PANTHER" id="PTHR24198:SF165">
    <property type="entry name" value="ANKYRIN REPEAT-CONTAINING PROTEIN-RELATED"/>
    <property type="match status" value="1"/>
</dbReference>
<feature type="chain" id="PRO_5013269416" evidence="4">
    <location>
        <begin position="19"/>
        <end position="492"/>
    </location>
</feature>
<accession>A0A1N6EWQ5</accession>
<gene>
    <name evidence="5" type="ORF">SAMN05421769_0772</name>
</gene>
<keyword evidence="2 3" id="KW-0040">ANK repeat</keyword>
<dbReference type="PANTHER" id="PTHR24198">
    <property type="entry name" value="ANKYRIN REPEAT AND PROTEIN KINASE DOMAIN-CONTAINING PROTEIN"/>
    <property type="match status" value="1"/>
</dbReference>
<dbReference type="Proteomes" id="UP000184782">
    <property type="component" value="Unassembled WGS sequence"/>
</dbReference>
<dbReference type="InterPro" id="IPR036770">
    <property type="entry name" value="Ankyrin_rpt-contain_sf"/>
</dbReference>
<dbReference type="STRING" id="59733.SAMN05421769_0772"/>
<evidence type="ECO:0000256" key="2">
    <source>
        <dbReference type="ARBA" id="ARBA00023043"/>
    </source>
</evidence>
<dbReference type="RefSeq" id="WP_074228917.1">
    <property type="nucleotide sequence ID" value="NZ_FSRQ01000001.1"/>
</dbReference>
<keyword evidence="6" id="KW-1185">Reference proteome</keyword>
<evidence type="ECO:0000256" key="3">
    <source>
        <dbReference type="PROSITE-ProRule" id="PRU00023"/>
    </source>
</evidence>
<dbReference type="PROSITE" id="PS50088">
    <property type="entry name" value="ANK_REPEAT"/>
    <property type="match status" value="4"/>
</dbReference>
<evidence type="ECO:0000256" key="4">
    <source>
        <dbReference type="SAM" id="SignalP"/>
    </source>
</evidence>
<sequence>MKKILYSALLLFSVIISAQKNTLLQADFWKSKPNVEKVKQEISNGNSASEFNGSTFDPVSLALTNKAPLETVKFLLEQKGNAVDKLTHDGRIYLHWAAMAGNPEIIEYFISKGSDVNKLDTKGLTPLAFAAMFGLNDPKVYETFFKAGVNPKHKYKNGANILLLAIGNDKDGSLQKLFTSKGLSIKDVDDTGATAFDYAASFGNIELLKSLKNQGVKASDKALVNAATGTRAVTNTLSVYQYLIDEVKLNPSATNANGANALQIIARKNNQKEIIDYLISKGVDANKTDSEGNNALITASGGKDLENVKAIAAKTKNINAVNSNGESALTQAIQSGSAEIAKFLISNKADAKIVDAKGNNLAYYLIQSYRPGPQRGPDEFSEKLNILQSNNINVTASQKDGNTLLHLAIAKNDLDLLKKLSDLKIDVNSVNKESMTALQKAALVAKDDTILKYLVSLGANKTIKTEFDETAYDLASENESLKNNNVSIDFLK</sequence>
<feature type="repeat" description="ANK" evidence="3">
    <location>
        <begin position="89"/>
        <end position="121"/>
    </location>
</feature>
<feature type="signal peptide" evidence="4">
    <location>
        <begin position="1"/>
        <end position="18"/>
    </location>
</feature>
<dbReference type="PROSITE" id="PS50297">
    <property type="entry name" value="ANK_REP_REGION"/>
    <property type="match status" value="4"/>
</dbReference>
<dbReference type="SUPFAM" id="SSF48403">
    <property type="entry name" value="Ankyrin repeat"/>
    <property type="match status" value="2"/>
</dbReference>
<evidence type="ECO:0000256" key="1">
    <source>
        <dbReference type="ARBA" id="ARBA00022737"/>
    </source>
</evidence>
<protein>
    <submittedName>
        <fullName evidence="5">Ankyrin repeat</fullName>
    </submittedName>
</protein>
<feature type="repeat" description="ANK" evidence="3">
    <location>
        <begin position="400"/>
        <end position="432"/>
    </location>
</feature>
<feature type="repeat" description="ANK" evidence="3">
    <location>
        <begin position="257"/>
        <end position="290"/>
    </location>
</feature>
<evidence type="ECO:0000313" key="5">
    <source>
        <dbReference type="EMBL" id="SIN87458.1"/>
    </source>
</evidence>
<dbReference type="SMART" id="SM00248">
    <property type="entry name" value="ANK"/>
    <property type="match status" value="9"/>
</dbReference>
<dbReference type="EMBL" id="FSRQ01000001">
    <property type="protein sequence ID" value="SIN87458.1"/>
    <property type="molecule type" value="Genomic_DNA"/>
</dbReference>
<evidence type="ECO:0000313" key="6">
    <source>
        <dbReference type="Proteomes" id="UP000184782"/>
    </source>
</evidence>
<dbReference type="Pfam" id="PF12796">
    <property type="entry name" value="Ank_2"/>
    <property type="match status" value="3"/>
</dbReference>
<organism evidence="5 6">
    <name type="scientific">Chryseobacterium scophthalmum</name>
    <dbReference type="NCBI Taxonomy" id="59733"/>
    <lineage>
        <taxon>Bacteria</taxon>
        <taxon>Pseudomonadati</taxon>
        <taxon>Bacteroidota</taxon>
        <taxon>Flavobacteriia</taxon>
        <taxon>Flavobacteriales</taxon>
        <taxon>Weeksellaceae</taxon>
        <taxon>Chryseobacterium group</taxon>
        <taxon>Chryseobacterium</taxon>
    </lineage>
</organism>
<keyword evidence="1" id="KW-0677">Repeat</keyword>
<dbReference type="Gene3D" id="1.25.40.20">
    <property type="entry name" value="Ankyrin repeat-containing domain"/>
    <property type="match status" value="3"/>
</dbReference>
<name>A0A1N6EWQ5_9FLAO</name>
<dbReference type="AlphaFoldDB" id="A0A1N6EWQ5"/>
<keyword evidence="4" id="KW-0732">Signal</keyword>
<reference evidence="6" key="1">
    <citation type="submission" date="2016-12" db="EMBL/GenBank/DDBJ databases">
        <authorList>
            <person name="Varghese N."/>
            <person name="Submissions S."/>
        </authorList>
    </citation>
    <scope>NUCLEOTIDE SEQUENCE [LARGE SCALE GENOMIC DNA]</scope>
    <source>
        <strain evidence="6">DSM 16779</strain>
    </source>
</reference>
<dbReference type="InterPro" id="IPR002110">
    <property type="entry name" value="Ankyrin_rpt"/>
</dbReference>
<feature type="repeat" description="ANK" evidence="3">
    <location>
        <begin position="324"/>
        <end position="356"/>
    </location>
</feature>
<proteinExistence type="predicted"/>